<name>A0A427YE73_9TREE</name>
<dbReference type="Proteomes" id="UP000279259">
    <property type="component" value="Unassembled WGS sequence"/>
</dbReference>
<dbReference type="GO" id="GO:0005737">
    <property type="term" value="C:cytoplasm"/>
    <property type="evidence" value="ECO:0007669"/>
    <property type="project" value="TreeGrafter"/>
</dbReference>
<dbReference type="InterPro" id="IPR001206">
    <property type="entry name" value="Diacylglycerol_kinase_cat_dom"/>
</dbReference>
<evidence type="ECO:0000259" key="2">
    <source>
        <dbReference type="PROSITE" id="PS50146"/>
    </source>
</evidence>
<dbReference type="Gene3D" id="2.60.200.40">
    <property type="match status" value="1"/>
</dbReference>
<evidence type="ECO:0000313" key="3">
    <source>
        <dbReference type="EMBL" id="RSH89398.1"/>
    </source>
</evidence>
<sequence length="654" mass="71920">MVTITFHPEILKRDFHPPPLPVIFLTTRGRHHGMNNQDLPVVLHNEKRGLLTIEEGRFDVLQLSKDGRPPKRLLSSPIRNLLRVRLAGDVHQLGQHRRLEIHSLIEKGSNLRLSKMHVLVEPINGPDAEQWVEMAMSAAYGDVKPFRRVLLLVNPFGGKGKAKSICKETVLPILEGAGCKLDVKETTHRLHAEEIARDMALDYDVIATASGDGLVYEVLNGLASRKDARNAMSIPVAPIPTGAQCIALRHPAQASHSPSHAGSANALCTNLFGVKDTYNIALACLNVIKGRNLPLDLCSVLLMPSGVRKWCFISIALGLMVDLDIGTEHMRWMGDTRFLLGFLKGVAANKNFQCRLRMKVVESDKVSMARKARERSQEQVEAQRNGKVTNGMPRSNGQLGANGLVEAVNGLKVEEEEEQEGEDKRGEDKNGEERKREEREGLEAGPSSAPEVVPTMNGNGSNHDNDHNGPMAEAKPLEPDETWLTIESASKKPQIMSKGNGPVNGVADKTGGWIDGEGILYMYAGLMPWVARDLMQWPVATSGQGLLDVVVQSVVSVPTSSRAYTQVPRATMVNAITGAEKGEAYWMACQHYYKVSALMAENLDPQAQALFTLDGEAFPFTSFHVEVHPRLANVLSLDGHFFISDFLKKNHAKE</sequence>
<evidence type="ECO:0000313" key="4">
    <source>
        <dbReference type="Proteomes" id="UP000279259"/>
    </source>
</evidence>
<keyword evidence="3" id="KW-0418">Kinase</keyword>
<feature type="region of interest" description="Disordered" evidence="1">
    <location>
        <begin position="367"/>
        <end position="401"/>
    </location>
</feature>
<proteinExistence type="predicted"/>
<dbReference type="AlphaFoldDB" id="A0A427YE73"/>
<dbReference type="STRING" id="1890683.A0A427YE73"/>
<keyword evidence="4" id="KW-1185">Reference proteome</keyword>
<gene>
    <name evidence="3" type="primary">LCB4</name>
    <name evidence="3" type="ORF">EHS25_002510</name>
</gene>
<dbReference type="InterPro" id="IPR050187">
    <property type="entry name" value="Lipid_Phosphate_FormReg"/>
</dbReference>
<dbReference type="SUPFAM" id="SSF111331">
    <property type="entry name" value="NAD kinase/diacylglycerol kinase-like"/>
    <property type="match status" value="1"/>
</dbReference>
<evidence type="ECO:0000256" key="1">
    <source>
        <dbReference type="SAM" id="MobiDB-lite"/>
    </source>
</evidence>
<dbReference type="GO" id="GO:0016020">
    <property type="term" value="C:membrane"/>
    <property type="evidence" value="ECO:0007669"/>
    <property type="project" value="TreeGrafter"/>
</dbReference>
<feature type="compositionally biased region" description="Polar residues" evidence="1">
    <location>
        <begin position="379"/>
        <end position="399"/>
    </location>
</feature>
<dbReference type="InterPro" id="IPR016064">
    <property type="entry name" value="NAD/diacylglycerol_kinase_sf"/>
</dbReference>
<accession>A0A427YE73</accession>
<dbReference type="GO" id="GO:0001727">
    <property type="term" value="F:lipid kinase activity"/>
    <property type="evidence" value="ECO:0007669"/>
    <property type="project" value="TreeGrafter"/>
</dbReference>
<feature type="domain" description="DAGKc" evidence="2">
    <location>
        <begin position="144"/>
        <end position="304"/>
    </location>
</feature>
<dbReference type="PANTHER" id="PTHR12358:SF31">
    <property type="entry name" value="ACYLGLYCEROL KINASE, MITOCHONDRIAL"/>
    <property type="match status" value="1"/>
</dbReference>
<dbReference type="PANTHER" id="PTHR12358">
    <property type="entry name" value="SPHINGOSINE KINASE"/>
    <property type="match status" value="1"/>
</dbReference>
<feature type="compositionally biased region" description="Basic and acidic residues" evidence="1">
    <location>
        <begin position="422"/>
        <end position="442"/>
    </location>
</feature>
<dbReference type="PROSITE" id="PS50146">
    <property type="entry name" value="DAGK"/>
    <property type="match status" value="1"/>
</dbReference>
<feature type="region of interest" description="Disordered" evidence="1">
    <location>
        <begin position="413"/>
        <end position="475"/>
    </location>
</feature>
<dbReference type="GO" id="GO:0016773">
    <property type="term" value="F:phosphotransferase activity, alcohol group as acceptor"/>
    <property type="evidence" value="ECO:0007669"/>
    <property type="project" value="UniProtKB-ARBA"/>
</dbReference>
<organism evidence="3 4">
    <name type="scientific">Saitozyma podzolica</name>
    <dbReference type="NCBI Taxonomy" id="1890683"/>
    <lineage>
        <taxon>Eukaryota</taxon>
        <taxon>Fungi</taxon>
        <taxon>Dikarya</taxon>
        <taxon>Basidiomycota</taxon>
        <taxon>Agaricomycotina</taxon>
        <taxon>Tremellomycetes</taxon>
        <taxon>Tremellales</taxon>
        <taxon>Trimorphomycetaceae</taxon>
        <taxon>Saitozyma</taxon>
    </lineage>
</organism>
<reference evidence="3 4" key="1">
    <citation type="submission" date="2018-11" db="EMBL/GenBank/DDBJ databases">
        <title>Genome sequence of Saitozyma podzolica DSM 27192.</title>
        <authorList>
            <person name="Aliyu H."/>
            <person name="Gorte O."/>
            <person name="Ochsenreither K."/>
        </authorList>
    </citation>
    <scope>NUCLEOTIDE SEQUENCE [LARGE SCALE GENOMIC DNA]</scope>
    <source>
        <strain evidence="3 4">DSM 27192</strain>
    </source>
</reference>
<dbReference type="GO" id="GO:0046512">
    <property type="term" value="P:sphingosine biosynthetic process"/>
    <property type="evidence" value="ECO:0007669"/>
    <property type="project" value="TreeGrafter"/>
</dbReference>
<dbReference type="EMBL" id="RSCD01000014">
    <property type="protein sequence ID" value="RSH89398.1"/>
    <property type="molecule type" value="Genomic_DNA"/>
</dbReference>
<dbReference type="OrthoDB" id="3853857at2759"/>
<dbReference type="InterPro" id="IPR017438">
    <property type="entry name" value="ATP-NAD_kinase_N"/>
</dbReference>
<comment type="caution">
    <text evidence="3">The sequence shown here is derived from an EMBL/GenBank/DDBJ whole genome shotgun (WGS) entry which is preliminary data.</text>
</comment>
<dbReference type="SMART" id="SM00046">
    <property type="entry name" value="DAGKc"/>
    <property type="match status" value="1"/>
</dbReference>
<dbReference type="Gene3D" id="3.40.50.10330">
    <property type="entry name" value="Probable inorganic polyphosphate/atp-NAD kinase, domain 1"/>
    <property type="match status" value="1"/>
</dbReference>
<dbReference type="Pfam" id="PF00781">
    <property type="entry name" value="DAGK_cat"/>
    <property type="match status" value="1"/>
</dbReference>
<protein>
    <submittedName>
        <fullName evidence="3">Sphinganine kinase lcb4</fullName>
    </submittedName>
</protein>
<keyword evidence="3" id="KW-0808">Transferase</keyword>